<organism evidence="1">
    <name type="scientific">Amphimedon queenslandica</name>
    <name type="common">Sponge</name>
    <dbReference type="NCBI Taxonomy" id="400682"/>
    <lineage>
        <taxon>Eukaryota</taxon>
        <taxon>Metazoa</taxon>
        <taxon>Porifera</taxon>
        <taxon>Demospongiae</taxon>
        <taxon>Heteroscleromorpha</taxon>
        <taxon>Haplosclerida</taxon>
        <taxon>Niphatidae</taxon>
        <taxon>Amphimedon</taxon>
    </lineage>
</organism>
<name>A0A1X7UMD2_AMPQE</name>
<dbReference type="AlphaFoldDB" id="A0A1X7UMD2"/>
<sequence>MSVANRISFVSRVPCHCKDGCGVGGPPPYRLLPLGRNVGARSPRCNTHGAYTHYHTIPSISTTLSVFGLPRFCPWHATVEVAHIKLCAFFIDCSPLSLFTEK</sequence>
<evidence type="ECO:0000313" key="1">
    <source>
        <dbReference type="EnsemblMetazoa" id="Aqu2.1.29140_001"/>
    </source>
</evidence>
<dbReference type="InParanoid" id="A0A1X7UMD2"/>
<protein>
    <submittedName>
        <fullName evidence="1">Uncharacterized protein</fullName>
    </submittedName>
</protein>
<proteinExistence type="predicted"/>
<reference evidence="1" key="1">
    <citation type="submission" date="2017-05" db="UniProtKB">
        <authorList>
            <consortium name="EnsemblMetazoa"/>
        </authorList>
    </citation>
    <scope>IDENTIFICATION</scope>
</reference>
<accession>A0A1X7UMD2</accession>
<dbReference type="EnsemblMetazoa" id="Aqu2.1.29140_001">
    <property type="protein sequence ID" value="Aqu2.1.29140_001"/>
    <property type="gene ID" value="Aqu2.1.29140"/>
</dbReference>